<dbReference type="GeneID" id="79933121"/>
<gene>
    <name evidence="1" type="ORF">IHE70_28975</name>
</gene>
<evidence type="ECO:0000313" key="2">
    <source>
        <dbReference type="Proteomes" id="UP000661025"/>
    </source>
</evidence>
<organism evidence="1 2">
    <name type="scientific">Streptomyces caniscabiei</name>
    <dbReference type="NCBI Taxonomy" id="2746961"/>
    <lineage>
        <taxon>Bacteria</taxon>
        <taxon>Bacillati</taxon>
        <taxon>Actinomycetota</taxon>
        <taxon>Actinomycetes</taxon>
        <taxon>Kitasatosporales</taxon>
        <taxon>Streptomycetaceae</taxon>
        <taxon>Streptomyces</taxon>
    </lineage>
</organism>
<dbReference type="EMBL" id="JACYXT010000014">
    <property type="protein sequence ID" value="MBD9727169.1"/>
    <property type="molecule type" value="Genomic_DNA"/>
</dbReference>
<name>A0A927QNX3_9ACTN</name>
<comment type="caution">
    <text evidence="1">The sequence shown here is derived from an EMBL/GenBank/DDBJ whole genome shotgun (WGS) entry which is preliminary data.</text>
</comment>
<dbReference type="Proteomes" id="UP000661025">
    <property type="component" value="Unassembled WGS sequence"/>
</dbReference>
<reference evidence="1" key="1">
    <citation type="submission" date="2020-09" db="EMBL/GenBank/DDBJ databases">
        <title>Streptomyces canutascabiei sp. nov., which causes potato common scab and is distributed across the world.</title>
        <authorList>
            <person name="Nguyen H.P."/>
            <person name="Weisberg A.J."/>
            <person name="Chang J.H."/>
            <person name="Clarke C.R."/>
        </authorList>
    </citation>
    <scope>NUCLEOTIDE SEQUENCE</scope>
    <source>
        <strain evidence="1">ID-01-6.2a</strain>
    </source>
</reference>
<accession>A0A927QNX3</accession>
<evidence type="ECO:0000313" key="1">
    <source>
        <dbReference type="EMBL" id="MBD9727169.1"/>
    </source>
</evidence>
<dbReference type="AlphaFoldDB" id="A0A927QNX3"/>
<proteinExistence type="predicted"/>
<dbReference type="RefSeq" id="WP_143674454.1">
    <property type="nucleotide sequence ID" value="NZ_CP119182.1"/>
</dbReference>
<protein>
    <submittedName>
        <fullName evidence="1">Uncharacterized protein</fullName>
    </submittedName>
</protein>
<sequence>MATPHAGQRVTSARAIRYVAEKDVAEARAAAGPPGVPSAEGIELLLADGGSVVLSSGTDWTLKVSTGRWPDLPEWCWPAESWRYERIDEIGAPGLDEIVAFSETTNEVAETSGAVLQFPSGRMTIRSGEAVTWEIVPTEPRN</sequence>